<feature type="region of interest" description="Disordered" evidence="1">
    <location>
        <begin position="1"/>
        <end position="21"/>
    </location>
</feature>
<keyword evidence="4" id="KW-1185">Reference proteome</keyword>
<dbReference type="Proteomes" id="UP000077202">
    <property type="component" value="Unassembled WGS sequence"/>
</dbReference>
<dbReference type="AlphaFoldDB" id="A0A176WGQ8"/>
<dbReference type="InterPro" id="IPR022742">
    <property type="entry name" value="Hydrolase_4"/>
</dbReference>
<organism evidence="3 4">
    <name type="scientific">Marchantia polymorpha subsp. ruderalis</name>
    <dbReference type="NCBI Taxonomy" id="1480154"/>
    <lineage>
        <taxon>Eukaryota</taxon>
        <taxon>Viridiplantae</taxon>
        <taxon>Streptophyta</taxon>
        <taxon>Embryophyta</taxon>
        <taxon>Marchantiophyta</taxon>
        <taxon>Marchantiopsida</taxon>
        <taxon>Marchantiidae</taxon>
        <taxon>Marchantiales</taxon>
        <taxon>Marchantiaceae</taxon>
        <taxon>Marchantia</taxon>
    </lineage>
</organism>
<comment type="caution">
    <text evidence="3">The sequence shown here is derived from an EMBL/GenBank/DDBJ whole genome shotgun (WGS) entry which is preliminary data.</text>
</comment>
<name>A0A176WGQ8_MARPO</name>
<feature type="domain" description="Serine aminopeptidase S33" evidence="2">
    <location>
        <begin position="210"/>
        <end position="452"/>
    </location>
</feature>
<dbReference type="InterPro" id="IPR051044">
    <property type="entry name" value="MAG_DAG_Lipase"/>
</dbReference>
<dbReference type="PANTHER" id="PTHR11614">
    <property type="entry name" value="PHOSPHOLIPASE-RELATED"/>
    <property type="match status" value="1"/>
</dbReference>
<dbReference type="Gene3D" id="3.40.50.1820">
    <property type="entry name" value="alpha/beta hydrolase"/>
    <property type="match status" value="1"/>
</dbReference>
<evidence type="ECO:0000313" key="3">
    <source>
        <dbReference type="EMBL" id="OAE31485.1"/>
    </source>
</evidence>
<dbReference type="Pfam" id="PF12146">
    <property type="entry name" value="Hydrolase_4"/>
    <property type="match status" value="1"/>
</dbReference>
<dbReference type="InterPro" id="IPR029058">
    <property type="entry name" value="AB_hydrolase_fold"/>
</dbReference>
<accession>A0A176WGQ8</accession>
<gene>
    <name evidence="3" type="ORF">AXG93_1670s1030</name>
</gene>
<evidence type="ECO:0000259" key="2">
    <source>
        <dbReference type="Pfam" id="PF12146"/>
    </source>
</evidence>
<sequence length="479" mass="53967">MPGDLREREREREKEKERARGEGKFWTVECAMKQQTARAQQSQSRGQLVDAARRVDVEDCARESGKGINEESERDAVAIHRNRNSPDSASALCPLAILYDNLRATTGGEDHSAEQSGAEPTAAADQNLRFGRGIAFCTRNWKGRRVHAAMGQEERALREEGRFEVPPFPWGFESEEEHYKRRRVENRRTRMRTARGVDIFTQTWTPTDREPTALICMVHGYGNNTSWTFQNTAMLFTDMGYAACASDLEGHGRTQGLKGFLPDVQGAADDCREFFQRERERPEFRRIPAFLYGESLGGAICLLIHFREPDQWDGAILAAAMCKISDGMRPPWPVADVLACVAHVFPTWAIVPSKDLVDKSVSNPYKRELARRNPGRYAGRPRLGTVVELLRVTALLGHRLQDVDLPVLIIHGDRDVVTEPATSVALFERARSADKTLKMYAGMRHSLLQGEPDANVAILLADISAWLRLRVQRWTPPTS</sequence>
<evidence type="ECO:0000256" key="1">
    <source>
        <dbReference type="SAM" id="MobiDB-lite"/>
    </source>
</evidence>
<evidence type="ECO:0000313" key="4">
    <source>
        <dbReference type="Proteomes" id="UP000077202"/>
    </source>
</evidence>
<dbReference type="SUPFAM" id="SSF53474">
    <property type="entry name" value="alpha/beta-Hydrolases"/>
    <property type="match status" value="1"/>
</dbReference>
<proteinExistence type="predicted"/>
<dbReference type="EMBL" id="LVLJ01001084">
    <property type="protein sequence ID" value="OAE31485.1"/>
    <property type="molecule type" value="Genomic_DNA"/>
</dbReference>
<reference evidence="3" key="1">
    <citation type="submission" date="2016-03" db="EMBL/GenBank/DDBJ databases">
        <title>Mechanisms controlling the formation of the plant cell surface in tip-growing cells are functionally conserved among land plants.</title>
        <authorList>
            <person name="Honkanen S."/>
            <person name="Jones V.A."/>
            <person name="Morieri G."/>
            <person name="Champion C."/>
            <person name="Hetherington A.J."/>
            <person name="Kelly S."/>
            <person name="Saint-Marcoux D."/>
            <person name="Proust H."/>
            <person name="Prescott H."/>
            <person name="Dolan L."/>
        </authorList>
    </citation>
    <scope>NUCLEOTIDE SEQUENCE [LARGE SCALE GENOMIC DNA]</scope>
    <source>
        <tissue evidence="3">Whole gametophyte</tissue>
    </source>
</reference>
<protein>
    <recommendedName>
        <fullName evidence="2">Serine aminopeptidase S33 domain-containing protein</fullName>
    </recommendedName>
</protein>